<protein>
    <submittedName>
        <fullName evidence="7">LPS biosynthesis protein</fullName>
    </submittedName>
</protein>
<evidence type="ECO:0000256" key="4">
    <source>
        <dbReference type="ARBA" id="ARBA00022989"/>
    </source>
</evidence>
<evidence type="ECO:0000256" key="6">
    <source>
        <dbReference type="SAM" id="Phobius"/>
    </source>
</evidence>
<reference evidence="7" key="1">
    <citation type="journal article" date="2013" name="Int. J. Syst. Evol. Microbiol.">
        <title>Polycladomyces abyssicola gen. nov., sp. nov., a thermophilic filamentous bacterium isolated from hemipelagic sediment.</title>
        <authorList>
            <person name="Tsubouchi T."/>
            <person name="Shimane Y."/>
            <person name="Mori K."/>
            <person name="Usui K."/>
            <person name="Hiraki T."/>
            <person name="Tame A."/>
            <person name="Uematsu K."/>
            <person name="Maruyama T."/>
            <person name="Hatada Y."/>
        </authorList>
    </citation>
    <scope>NUCLEOTIDE SEQUENCE</scope>
    <source>
        <strain evidence="7">JIR-001</strain>
    </source>
</reference>
<feature type="transmembrane region" description="Helical" evidence="6">
    <location>
        <begin position="446"/>
        <end position="468"/>
    </location>
</feature>
<proteinExistence type="predicted"/>
<comment type="subcellular location">
    <subcellularLocation>
        <location evidence="1">Cell membrane</location>
        <topology evidence="1">Multi-pass membrane protein</topology>
    </subcellularLocation>
</comment>
<dbReference type="AlphaFoldDB" id="A0A8D5UJM0"/>
<feature type="transmembrane region" description="Helical" evidence="6">
    <location>
        <begin position="149"/>
        <end position="173"/>
    </location>
</feature>
<evidence type="ECO:0000313" key="8">
    <source>
        <dbReference type="Proteomes" id="UP000677436"/>
    </source>
</evidence>
<feature type="transmembrane region" description="Helical" evidence="6">
    <location>
        <begin position="292"/>
        <end position="312"/>
    </location>
</feature>
<feature type="transmembrane region" description="Helical" evidence="6">
    <location>
        <begin position="53"/>
        <end position="72"/>
    </location>
</feature>
<feature type="transmembrane region" description="Helical" evidence="6">
    <location>
        <begin position="251"/>
        <end position="272"/>
    </location>
</feature>
<dbReference type="EMBL" id="AP024601">
    <property type="protein sequence ID" value="BCU83228.1"/>
    <property type="molecule type" value="Genomic_DNA"/>
</dbReference>
<feature type="transmembrane region" description="Helical" evidence="6">
    <location>
        <begin position="361"/>
        <end position="380"/>
    </location>
</feature>
<keyword evidence="3 6" id="KW-0812">Transmembrane</keyword>
<feature type="transmembrane region" description="Helical" evidence="6">
    <location>
        <begin position="179"/>
        <end position="199"/>
    </location>
</feature>
<evidence type="ECO:0000256" key="3">
    <source>
        <dbReference type="ARBA" id="ARBA00022692"/>
    </source>
</evidence>
<accession>A0A8D5UJM0</accession>
<sequence>MRNKLKQLFSDSASFAIATMGNKMVAFLLLPIMTRHLRAAQYGDWDLTNTLTLVVTYLSVLGMDAALAFYYFDAKDEQEKRSYFTATVLFSSGICVLFLLVTLLFGDPLSRLLYNKPYADVMAIAIAATVGAIVIQHTLALARYNRRVWLFNIMSMSYVIGSNLLSVIFLIYGQGGVRGIFFGQLVGQIAVAAILVFLFRREFTWRVKKKHLLDLLRYGAPLLPTMLAFWVMNAMSRPMIYHMVSESEAGIYGVAFRFATMVALVTSAFQLAWRPFAMSIKEREDAPRIYSFVARAFLVVGAFFILGLEFIIQPLIQWTTGKPEYWSAYPYVWMLSFGTVLNTLHLIVGVGLLIQKKTSTISKVFIMAAILYFIGNFILVPLYGNWGTAAMTVVTYLFVVLLIYRKSQQVYPVAFRMPSMLAFLAVYLVTMIGITWIQVNDWPDKWVYYVVATLINIAAVFITGVFRLRSLPVLFRMMPKIGQKR</sequence>
<reference evidence="7" key="2">
    <citation type="journal article" date="2021" name="Microbiol. Resour. Announc.">
        <title>Complete Genome Sequence of Polycladomyces abyssicola JIR-001T, Isolated from Hemipelagic Sediment in Deep Seawater.</title>
        <authorList>
            <person name="Tsubouchi T."/>
            <person name="Kaneko Y."/>
        </authorList>
    </citation>
    <scope>NUCLEOTIDE SEQUENCE</scope>
    <source>
        <strain evidence="7">JIR-001</strain>
    </source>
</reference>
<dbReference type="RefSeq" id="WP_212773476.1">
    <property type="nucleotide sequence ID" value="NZ_AP024601.1"/>
</dbReference>
<feature type="transmembrane region" description="Helical" evidence="6">
    <location>
        <begin position="332"/>
        <end position="354"/>
    </location>
</feature>
<dbReference type="KEGG" id="pabs:JIR001_30110"/>
<gene>
    <name evidence="7" type="ORF">JIR001_30110</name>
</gene>
<organism evidence="7 8">
    <name type="scientific">Polycladomyces abyssicola</name>
    <dbReference type="NCBI Taxonomy" id="1125966"/>
    <lineage>
        <taxon>Bacteria</taxon>
        <taxon>Bacillati</taxon>
        <taxon>Bacillota</taxon>
        <taxon>Bacilli</taxon>
        <taxon>Bacillales</taxon>
        <taxon>Thermoactinomycetaceae</taxon>
        <taxon>Polycladomyces</taxon>
    </lineage>
</organism>
<dbReference type="Pfam" id="PF01943">
    <property type="entry name" value="Polysacc_synt"/>
    <property type="match status" value="1"/>
</dbReference>
<evidence type="ECO:0000256" key="1">
    <source>
        <dbReference type="ARBA" id="ARBA00004651"/>
    </source>
</evidence>
<evidence type="ECO:0000256" key="5">
    <source>
        <dbReference type="ARBA" id="ARBA00023136"/>
    </source>
</evidence>
<dbReference type="PANTHER" id="PTHR30250">
    <property type="entry name" value="PST FAMILY PREDICTED COLANIC ACID TRANSPORTER"/>
    <property type="match status" value="1"/>
</dbReference>
<keyword evidence="8" id="KW-1185">Reference proteome</keyword>
<feature type="transmembrane region" description="Helical" evidence="6">
    <location>
        <begin position="211"/>
        <end position="231"/>
    </location>
</feature>
<feature type="transmembrane region" description="Helical" evidence="6">
    <location>
        <begin position="118"/>
        <end position="142"/>
    </location>
</feature>
<keyword evidence="5 6" id="KW-0472">Membrane</keyword>
<feature type="transmembrane region" description="Helical" evidence="6">
    <location>
        <begin position="12"/>
        <end position="33"/>
    </location>
</feature>
<dbReference type="InterPro" id="IPR002797">
    <property type="entry name" value="Polysacc_synth"/>
</dbReference>
<evidence type="ECO:0000256" key="2">
    <source>
        <dbReference type="ARBA" id="ARBA00022475"/>
    </source>
</evidence>
<evidence type="ECO:0000313" key="7">
    <source>
        <dbReference type="EMBL" id="BCU83228.1"/>
    </source>
</evidence>
<feature type="transmembrane region" description="Helical" evidence="6">
    <location>
        <begin position="413"/>
        <end position="434"/>
    </location>
</feature>
<dbReference type="Proteomes" id="UP000677436">
    <property type="component" value="Chromosome"/>
</dbReference>
<keyword evidence="2" id="KW-1003">Cell membrane</keyword>
<dbReference type="GO" id="GO:0005886">
    <property type="term" value="C:plasma membrane"/>
    <property type="evidence" value="ECO:0007669"/>
    <property type="project" value="UniProtKB-SubCell"/>
</dbReference>
<feature type="transmembrane region" description="Helical" evidence="6">
    <location>
        <begin position="386"/>
        <end position="404"/>
    </location>
</feature>
<keyword evidence="4 6" id="KW-1133">Transmembrane helix</keyword>
<dbReference type="InterPro" id="IPR050833">
    <property type="entry name" value="Poly_Biosynth_Transport"/>
</dbReference>
<dbReference type="PANTHER" id="PTHR30250:SF11">
    <property type="entry name" value="O-ANTIGEN TRANSPORTER-RELATED"/>
    <property type="match status" value="1"/>
</dbReference>
<name>A0A8D5UJM0_9BACL</name>
<feature type="transmembrane region" description="Helical" evidence="6">
    <location>
        <begin position="84"/>
        <end position="106"/>
    </location>
</feature>